<organism evidence="1">
    <name type="scientific">Salmonella enterica subsp. salamae</name>
    <dbReference type="NCBI Taxonomy" id="59202"/>
    <lineage>
        <taxon>Bacteria</taxon>
        <taxon>Pseudomonadati</taxon>
        <taxon>Pseudomonadota</taxon>
        <taxon>Gammaproteobacteria</taxon>
        <taxon>Enterobacterales</taxon>
        <taxon>Enterobacteriaceae</taxon>
        <taxon>Salmonella</taxon>
    </lineage>
</organism>
<sequence>MVTIAIGCKSINYHISSDAMPVQPELFRDEIIITELPPEPLTG</sequence>
<dbReference type="EMBL" id="JQ418541">
    <property type="protein sequence ID" value="AFK90345.1"/>
    <property type="molecule type" value="Genomic_DNA"/>
</dbReference>
<proteinExistence type="predicted"/>
<accession>I3W418</accession>
<evidence type="ECO:0000313" key="1">
    <source>
        <dbReference type="EMBL" id="AFK90345.1"/>
    </source>
</evidence>
<geneLocation type="plasmid" evidence="1">
    <name>pSGSC3045-121</name>
</geneLocation>
<reference evidence="1" key="1">
    <citation type="submission" date="2012-01" db="EMBL/GenBank/DDBJ databases">
        <authorList>
            <person name="Summers A.O."/>
            <person name="Wireman J."/>
            <person name="Williams L.E."/>
        </authorList>
    </citation>
    <scope>NUCLEOTIDE SEQUENCE</scope>
    <source>
        <strain evidence="1">SGSC3045</strain>
        <plasmid evidence="1">pSGSC3045-121</plasmid>
    </source>
</reference>
<name>I3W418_SALER</name>
<keyword evidence="1" id="KW-0614">Plasmid</keyword>
<dbReference type="AlphaFoldDB" id="I3W418"/>
<protein>
    <submittedName>
        <fullName evidence="1">Uncharacterized protein</fullName>
    </submittedName>
</protein>